<reference evidence="1 2" key="1">
    <citation type="journal article" date="2022" name="Plant J.">
        <title>Chromosome-level genome of Camellia lanceoleosa provides a valuable resource for understanding genome evolution and self-incompatibility.</title>
        <authorList>
            <person name="Gong W."/>
            <person name="Xiao S."/>
            <person name="Wang L."/>
            <person name="Liao Z."/>
            <person name="Chang Y."/>
            <person name="Mo W."/>
            <person name="Hu G."/>
            <person name="Li W."/>
            <person name="Zhao G."/>
            <person name="Zhu H."/>
            <person name="Hu X."/>
            <person name="Ji K."/>
            <person name="Xiang X."/>
            <person name="Song Q."/>
            <person name="Yuan D."/>
            <person name="Jin S."/>
            <person name="Zhang L."/>
        </authorList>
    </citation>
    <scope>NUCLEOTIDE SEQUENCE [LARGE SCALE GENOMIC DNA]</scope>
    <source>
        <strain evidence="1">SQ_2022a</strain>
    </source>
</reference>
<protein>
    <submittedName>
        <fullName evidence="1">Uncharacterized protein</fullName>
    </submittedName>
</protein>
<keyword evidence="2" id="KW-1185">Reference proteome</keyword>
<dbReference type="Proteomes" id="UP001060215">
    <property type="component" value="Chromosome 13"/>
</dbReference>
<evidence type="ECO:0000313" key="2">
    <source>
        <dbReference type="Proteomes" id="UP001060215"/>
    </source>
</evidence>
<organism evidence="1 2">
    <name type="scientific">Camellia lanceoleosa</name>
    <dbReference type="NCBI Taxonomy" id="1840588"/>
    <lineage>
        <taxon>Eukaryota</taxon>
        <taxon>Viridiplantae</taxon>
        <taxon>Streptophyta</taxon>
        <taxon>Embryophyta</taxon>
        <taxon>Tracheophyta</taxon>
        <taxon>Spermatophyta</taxon>
        <taxon>Magnoliopsida</taxon>
        <taxon>eudicotyledons</taxon>
        <taxon>Gunneridae</taxon>
        <taxon>Pentapetalae</taxon>
        <taxon>asterids</taxon>
        <taxon>Ericales</taxon>
        <taxon>Theaceae</taxon>
        <taxon>Camellia</taxon>
    </lineage>
</organism>
<gene>
    <name evidence="1" type="ORF">LOK49_LG12G01688</name>
</gene>
<sequence length="290" mass="32413">MAACGSLQHVFEKPKPENLTLLESLSSWKHLKSSKPIEDSSFTEIFGELHFKENPESSPSSTTTLPLSSSSSTLSSSSSLSSLSLKAIVENLDNEGSTKSQTSDYYSRKQYVGCHKNSDSFSSMNSDSLQLCTEGLGFESSDDVDLKTDMGSNDWQSQDDRMCIAKNSLNELRRSRRCGRIFPPPISSIGKSGKPWVSFKSYRHDGRFVLKEIRIPDNELLHARREDGRLILQFCQSDDEILDEDEDEEEEEKSDFDGDNSNVKEDEICAGKDVDIKTNVDGGDDSDLYK</sequence>
<evidence type="ECO:0000313" key="1">
    <source>
        <dbReference type="EMBL" id="KAI7992670.1"/>
    </source>
</evidence>
<accession>A0ACC0FVH7</accession>
<comment type="caution">
    <text evidence="1">The sequence shown here is derived from an EMBL/GenBank/DDBJ whole genome shotgun (WGS) entry which is preliminary data.</text>
</comment>
<proteinExistence type="predicted"/>
<name>A0ACC0FVH7_9ERIC</name>
<dbReference type="EMBL" id="CM045770">
    <property type="protein sequence ID" value="KAI7992670.1"/>
    <property type="molecule type" value="Genomic_DNA"/>
</dbReference>